<evidence type="ECO:0000313" key="2">
    <source>
        <dbReference type="Proteomes" id="UP000427906"/>
    </source>
</evidence>
<dbReference type="Proteomes" id="UP000427906">
    <property type="component" value="Chromosome"/>
</dbReference>
<evidence type="ECO:0000313" key="1">
    <source>
        <dbReference type="EMBL" id="BBO67688.1"/>
    </source>
</evidence>
<dbReference type="EMBL" id="AP021874">
    <property type="protein sequence ID" value="BBO67688.1"/>
    <property type="molecule type" value="Genomic_DNA"/>
</dbReference>
<reference evidence="1 2" key="1">
    <citation type="submission" date="2019-11" db="EMBL/GenBank/DDBJ databases">
        <title>Comparative genomics of hydrocarbon-degrading Desulfosarcina strains.</title>
        <authorList>
            <person name="Watanabe M."/>
            <person name="Kojima H."/>
            <person name="Fukui M."/>
        </authorList>
    </citation>
    <scope>NUCLEOTIDE SEQUENCE [LARGE SCALE GENOMIC DNA]</scope>
    <source>
        <strain evidence="1 2">PL12</strain>
    </source>
</reference>
<protein>
    <submittedName>
        <fullName evidence="1">Uncharacterized protein</fullName>
    </submittedName>
</protein>
<accession>A0A5K7YF43</accession>
<dbReference type="AlphaFoldDB" id="A0A5K7YF43"/>
<sequence length="132" mass="14737">MPKITNGTAFATLYGQLGYRLIQLTTGPAIMLWIEVIQLRSSGREQASRAVSAFREIPFPNREKGLESIDLFQSLGPEGDLSLFIRWQGVFPLNGKSRLGFQLAAALSEFGQIHHCGWQRRDSLKKKKASST</sequence>
<name>A0A5K7YF43_9BACT</name>
<organism evidence="1 2">
    <name type="scientific">Desulfosarcina alkanivorans</name>
    <dbReference type="NCBI Taxonomy" id="571177"/>
    <lineage>
        <taxon>Bacteria</taxon>
        <taxon>Pseudomonadati</taxon>
        <taxon>Thermodesulfobacteriota</taxon>
        <taxon>Desulfobacteria</taxon>
        <taxon>Desulfobacterales</taxon>
        <taxon>Desulfosarcinaceae</taxon>
        <taxon>Desulfosarcina</taxon>
    </lineage>
</organism>
<dbReference type="KEGG" id="dalk:DSCA_16180"/>
<proteinExistence type="predicted"/>
<gene>
    <name evidence="1" type="ORF">DSCA_16180</name>
</gene>
<keyword evidence="2" id="KW-1185">Reference proteome</keyword>